<feature type="domain" description="Bulb-type lectin" evidence="21">
    <location>
        <begin position="41"/>
        <end position="154"/>
    </location>
</feature>
<evidence type="ECO:0000256" key="14">
    <source>
        <dbReference type="ARBA" id="ARBA00023180"/>
    </source>
</evidence>
<evidence type="ECO:0000256" key="8">
    <source>
        <dbReference type="ARBA" id="ARBA00022777"/>
    </source>
</evidence>
<dbReference type="InterPro" id="IPR000719">
    <property type="entry name" value="Prot_kinase_dom"/>
</dbReference>
<organism evidence="22 23">
    <name type="scientific">Rhodamnia argentea</name>
    <dbReference type="NCBI Taxonomy" id="178133"/>
    <lineage>
        <taxon>Eukaryota</taxon>
        <taxon>Viridiplantae</taxon>
        <taxon>Streptophyta</taxon>
        <taxon>Embryophyta</taxon>
        <taxon>Tracheophyta</taxon>
        <taxon>Spermatophyta</taxon>
        <taxon>Magnoliopsida</taxon>
        <taxon>eudicotyledons</taxon>
        <taxon>Gunneridae</taxon>
        <taxon>Pentapetalae</taxon>
        <taxon>rosids</taxon>
        <taxon>malvids</taxon>
        <taxon>Myrtales</taxon>
        <taxon>Myrtaceae</taxon>
        <taxon>Myrtoideae</taxon>
        <taxon>Myrteae</taxon>
        <taxon>Australasian group</taxon>
        <taxon>Rhodamnia</taxon>
    </lineage>
</organism>
<dbReference type="PANTHER" id="PTHR47976:SF30">
    <property type="entry name" value="RECEPTOR-LIKE SERINE_THREONINE-PROTEIN KINASE"/>
    <property type="match status" value="1"/>
</dbReference>
<comment type="subcellular location">
    <subcellularLocation>
        <location evidence="1">Membrane</location>
        <topology evidence="1">Single-pass membrane protein</topology>
    </subcellularLocation>
</comment>
<evidence type="ECO:0000256" key="9">
    <source>
        <dbReference type="ARBA" id="ARBA00022840"/>
    </source>
</evidence>
<dbReference type="PIRSF" id="PIRSF000641">
    <property type="entry name" value="SRK"/>
    <property type="match status" value="1"/>
</dbReference>
<reference evidence="23" key="2">
    <citation type="submission" date="2025-08" db="UniProtKB">
        <authorList>
            <consortium name="RefSeq"/>
        </authorList>
    </citation>
    <scope>IDENTIFICATION</scope>
    <source>
        <tissue evidence="23">Leaf</tissue>
    </source>
</reference>
<keyword evidence="8 17" id="KW-0418">Kinase</keyword>
<dbReference type="SMART" id="SM00108">
    <property type="entry name" value="B_lectin"/>
    <property type="match status" value="1"/>
</dbReference>
<accession>A0ABM3H9Y2</accession>
<dbReference type="Proteomes" id="UP000827889">
    <property type="component" value="Chromosome 1"/>
</dbReference>
<dbReference type="GeneID" id="115732660"/>
<evidence type="ECO:0000256" key="17">
    <source>
        <dbReference type="PIRNR" id="PIRNR000641"/>
    </source>
</evidence>
<evidence type="ECO:0000256" key="6">
    <source>
        <dbReference type="ARBA" id="ARBA00022729"/>
    </source>
</evidence>
<evidence type="ECO:0000259" key="20">
    <source>
        <dbReference type="PROSITE" id="PS50011"/>
    </source>
</evidence>
<comment type="catalytic activity">
    <reaction evidence="15 17">
        <text>L-threonyl-[protein] + ATP = O-phospho-L-threonyl-[protein] + ADP + H(+)</text>
        <dbReference type="Rhea" id="RHEA:46608"/>
        <dbReference type="Rhea" id="RHEA-COMP:11060"/>
        <dbReference type="Rhea" id="RHEA-COMP:11605"/>
        <dbReference type="ChEBI" id="CHEBI:15378"/>
        <dbReference type="ChEBI" id="CHEBI:30013"/>
        <dbReference type="ChEBI" id="CHEBI:30616"/>
        <dbReference type="ChEBI" id="CHEBI:61977"/>
        <dbReference type="ChEBI" id="CHEBI:456216"/>
        <dbReference type="EC" id="2.7.11.1"/>
    </reaction>
</comment>
<proteinExistence type="inferred from homology"/>
<dbReference type="PROSITE" id="PS00108">
    <property type="entry name" value="PROTEIN_KINASE_ST"/>
    <property type="match status" value="1"/>
</dbReference>
<dbReference type="Pfam" id="PF00069">
    <property type="entry name" value="Pkinase"/>
    <property type="match status" value="1"/>
</dbReference>
<dbReference type="PROSITE" id="PS00107">
    <property type="entry name" value="PROTEIN_KINASE_ATP"/>
    <property type="match status" value="1"/>
</dbReference>
<dbReference type="CDD" id="cd14066">
    <property type="entry name" value="STKc_IRAK"/>
    <property type="match status" value="1"/>
</dbReference>
<evidence type="ECO:0000256" key="5">
    <source>
        <dbReference type="ARBA" id="ARBA00022692"/>
    </source>
</evidence>
<gene>
    <name evidence="23" type="primary">LOC115732660</name>
</gene>
<dbReference type="InterPro" id="IPR008271">
    <property type="entry name" value="Ser/Thr_kinase_AS"/>
</dbReference>
<evidence type="ECO:0000256" key="12">
    <source>
        <dbReference type="ARBA" id="ARBA00023157"/>
    </source>
</evidence>
<dbReference type="Gene3D" id="1.10.510.10">
    <property type="entry name" value="Transferase(Phosphotransferase) domain 1"/>
    <property type="match status" value="1"/>
</dbReference>
<keyword evidence="11" id="KW-0472">Membrane</keyword>
<reference evidence="22" key="1">
    <citation type="submission" date="2025-05" db="UniProtKB">
        <authorList>
            <consortium name="RefSeq"/>
        </authorList>
    </citation>
    <scope>NUCLEOTIDE SEQUENCE [LARGE SCALE GENOMIC DNA]</scope>
</reference>
<evidence type="ECO:0000256" key="13">
    <source>
        <dbReference type="ARBA" id="ARBA00023170"/>
    </source>
</evidence>
<evidence type="ECO:0000259" key="21">
    <source>
        <dbReference type="PROSITE" id="PS50927"/>
    </source>
</evidence>
<evidence type="ECO:0000313" key="22">
    <source>
        <dbReference type="Proteomes" id="UP000827889"/>
    </source>
</evidence>
<evidence type="ECO:0000256" key="4">
    <source>
        <dbReference type="ARBA" id="ARBA00022679"/>
    </source>
</evidence>
<dbReference type="CDD" id="cd00028">
    <property type="entry name" value="B_lectin"/>
    <property type="match status" value="1"/>
</dbReference>
<dbReference type="PANTHER" id="PTHR47976">
    <property type="entry name" value="G-TYPE LECTIN S-RECEPTOR-LIKE SERINE/THREONINE-PROTEIN KINASE SD2-5"/>
    <property type="match status" value="1"/>
</dbReference>
<feature type="binding site" evidence="18">
    <location>
        <position position="462"/>
    </location>
    <ligand>
        <name>ATP</name>
        <dbReference type="ChEBI" id="CHEBI:30616"/>
    </ligand>
</feature>
<dbReference type="Pfam" id="PF01453">
    <property type="entry name" value="B_lectin"/>
    <property type="match status" value="1"/>
</dbReference>
<keyword evidence="12" id="KW-1015">Disulfide bond</keyword>
<dbReference type="Gene3D" id="3.30.200.20">
    <property type="entry name" value="Phosphorylase Kinase, domain 1"/>
    <property type="match status" value="1"/>
</dbReference>
<dbReference type="PROSITE" id="PS50927">
    <property type="entry name" value="BULB_LECTIN"/>
    <property type="match status" value="1"/>
</dbReference>
<keyword evidence="7 17" id="KW-0547">Nucleotide-binding</keyword>
<evidence type="ECO:0000256" key="7">
    <source>
        <dbReference type="ARBA" id="ARBA00022741"/>
    </source>
</evidence>
<comment type="catalytic activity">
    <reaction evidence="16 17">
        <text>L-seryl-[protein] + ATP = O-phospho-L-seryl-[protein] + ADP + H(+)</text>
        <dbReference type="Rhea" id="RHEA:17989"/>
        <dbReference type="Rhea" id="RHEA-COMP:9863"/>
        <dbReference type="Rhea" id="RHEA-COMP:11604"/>
        <dbReference type="ChEBI" id="CHEBI:15378"/>
        <dbReference type="ChEBI" id="CHEBI:29999"/>
        <dbReference type="ChEBI" id="CHEBI:30616"/>
        <dbReference type="ChEBI" id="CHEBI:83421"/>
        <dbReference type="ChEBI" id="CHEBI:456216"/>
        <dbReference type="EC" id="2.7.11.1"/>
    </reaction>
</comment>
<evidence type="ECO:0000256" key="2">
    <source>
        <dbReference type="ARBA" id="ARBA00022527"/>
    </source>
</evidence>
<dbReference type="InterPro" id="IPR017441">
    <property type="entry name" value="Protein_kinase_ATP_BS"/>
</dbReference>
<comment type="similarity">
    <text evidence="17">Belongs to the protein kinase superfamily. Ser/Thr protein kinase family.</text>
</comment>
<keyword evidence="10" id="KW-1133">Transmembrane helix</keyword>
<evidence type="ECO:0000256" key="3">
    <source>
        <dbReference type="ARBA" id="ARBA00022536"/>
    </source>
</evidence>
<dbReference type="Gene3D" id="2.90.10.10">
    <property type="entry name" value="Bulb-type lectin domain"/>
    <property type="match status" value="1"/>
</dbReference>
<dbReference type="InterPro" id="IPR001480">
    <property type="entry name" value="Bulb-type_lectin_dom"/>
</dbReference>
<dbReference type="InterPro" id="IPR036426">
    <property type="entry name" value="Bulb-type_lectin_dom_sf"/>
</dbReference>
<feature type="region of interest" description="Disordered" evidence="19">
    <location>
        <begin position="346"/>
        <end position="371"/>
    </location>
</feature>
<dbReference type="SUPFAM" id="SSF51110">
    <property type="entry name" value="alpha-D-mannose-specific plant lectins"/>
    <property type="match status" value="1"/>
</dbReference>
<dbReference type="PROSITE" id="PS50011">
    <property type="entry name" value="PROTEIN_KINASE_DOM"/>
    <property type="match status" value="1"/>
</dbReference>
<keyword evidence="2 17" id="KW-0723">Serine/threonine-protein kinase</keyword>
<evidence type="ECO:0000256" key="10">
    <source>
        <dbReference type="ARBA" id="ARBA00022989"/>
    </source>
</evidence>
<dbReference type="InterPro" id="IPR051343">
    <property type="entry name" value="G-type_lectin_kinases/EP1-like"/>
</dbReference>
<feature type="domain" description="Protein kinase" evidence="20">
    <location>
        <begin position="434"/>
        <end position="708"/>
    </location>
</feature>
<dbReference type="SMART" id="SM00220">
    <property type="entry name" value="S_TKc"/>
    <property type="match status" value="1"/>
</dbReference>
<keyword evidence="4 17" id="KW-0808">Transferase</keyword>
<keyword evidence="9 17" id="KW-0067">ATP-binding</keyword>
<dbReference type="RefSeq" id="XP_048133407.1">
    <property type="nucleotide sequence ID" value="XM_048277450.1"/>
</dbReference>
<dbReference type="InterPro" id="IPR024171">
    <property type="entry name" value="SRK-like_kinase"/>
</dbReference>
<feature type="compositionally biased region" description="Pro residues" evidence="19">
    <location>
        <begin position="350"/>
        <end position="367"/>
    </location>
</feature>
<evidence type="ECO:0000256" key="16">
    <source>
        <dbReference type="ARBA" id="ARBA00048679"/>
    </source>
</evidence>
<keyword evidence="3" id="KW-0245">EGF-like domain</keyword>
<protein>
    <recommendedName>
        <fullName evidence="17">Receptor-like serine/threonine-protein kinase</fullName>
        <ecNumber evidence="17">2.7.11.1</ecNumber>
    </recommendedName>
</protein>
<sequence length="735" mass="81770">MKNSYDPSITEFLNKFLDNKLGSFLIDDIDIEDRDDIDCDLDTSHNGSAFACAFFTQNSEVSYFFGVAIVQTDSYSTIDSSMPPAVVWSANRDRPVGAQATVELTGGGDLVLKDTGSIVWSTQTDDTGSLVLFDENNNAVWQSFDQPANTLLPGQNLRVGQKLTTSYSATNMSEYGLLSVSLTADGLFAQMETNPPQYLRLESDGHMRVYQQNQNEWIVAHDVLTDIVGDCGDPMVCGNYGICTGLGKCSCPDPYFKPRVDTDPGAGCSETIPLTCEASQSLSFLDYGVIAYFTGRADTPIFDGRHNISGSCYLVSQVFSITNLGDSVPHWIISIKVQNPLSETQIPHIPSEPPVSSPSINEPPVPPNGKRAKAVPTVIITSSLRSLLAFILLVVVIKCRFRNKGVDGVEEDYLDHIPGAPKRFTYDDLKAITEDFNKRLGEGGFSVVYQGTLANGTKVAVKHLNGLCQSKKSFLAEVESIGNIHHVNLVQLIGFCAENCHRLLVYEYMSKGSLDKWIFHGLDESFVLDWQQKRKIICDMAKGLCYLHEECRWKIVHMDIKPQNILLDENFNAKVADFGLSKLVDKDQSQIVTTMRGTPGYLAPEWLHTAITEKVDIYSFGVVILEIVCGRKVFDESQDQEDMYLLGVLKRKVEEGRILDMIDKNSEDMQLNGPHVVDMMRLAAWCLQVDFKKRPSMSTVIKVLERVIEVPDDLDYNSQMTWIITSHILSGQMLV</sequence>
<evidence type="ECO:0000256" key="18">
    <source>
        <dbReference type="PROSITE-ProRule" id="PRU10141"/>
    </source>
</evidence>
<dbReference type="SUPFAM" id="SSF56112">
    <property type="entry name" value="Protein kinase-like (PK-like)"/>
    <property type="match status" value="1"/>
</dbReference>
<evidence type="ECO:0000313" key="23">
    <source>
        <dbReference type="RefSeq" id="XP_048133407.1"/>
    </source>
</evidence>
<keyword evidence="5" id="KW-0812">Transmembrane</keyword>
<evidence type="ECO:0000256" key="11">
    <source>
        <dbReference type="ARBA" id="ARBA00023136"/>
    </source>
</evidence>
<keyword evidence="6" id="KW-0732">Signal</keyword>
<dbReference type="EC" id="2.7.11.1" evidence="17"/>
<keyword evidence="22" id="KW-1185">Reference proteome</keyword>
<evidence type="ECO:0000256" key="19">
    <source>
        <dbReference type="SAM" id="MobiDB-lite"/>
    </source>
</evidence>
<keyword evidence="14" id="KW-0325">Glycoprotein</keyword>
<keyword evidence="13" id="KW-0675">Receptor</keyword>
<evidence type="ECO:0000256" key="15">
    <source>
        <dbReference type="ARBA" id="ARBA00047899"/>
    </source>
</evidence>
<dbReference type="InterPro" id="IPR011009">
    <property type="entry name" value="Kinase-like_dom_sf"/>
</dbReference>
<evidence type="ECO:0000256" key="1">
    <source>
        <dbReference type="ARBA" id="ARBA00004167"/>
    </source>
</evidence>
<name>A0ABM3H9Y2_9MYRT</name>